<proteinExistence type="predicted"/>
<evidence type="ECO:0000313" key="3">
    <source>
        <dbReference type="Proteomes" id="UP000813462"/>
    </source>
</evidence>
<dbReference type="AlphaFoldDB" id="A0A978VS05"/>
<comment type="caution">
    <text evidence="2">The sequence shown here is derived from an EMBL/GenBank/DDBJ whole genome shotgun (WGS) entry which is preliminary data.</text>
</comment>
<gene>
    <name evidence="2" type="ORF">FEM48_Zijuj03G0188100</name>
</gene>
<sequence length="81" mass="8668">MSTLEAKGCLGFGGGSEKEPPPPKKKKKKKGGQGQVPLSTLWLLPLPVDPKKIESSELEEKIPANKLECSVIVAMHFIGSV</sequence>
<evidence type="ECO:0000313" key="2">
    <source>
        <dbReference type="EMBL" id="KAH7538330.1"/>
    </source>
</evidence>
<dbReference type="EMBL" id="JAEACU010000003">
    <property type="protein sequence ID" value="KAH7538330.1"/>
    <property type="molecule type" value="Genomic_DNA"/>
</dbReference>
<reference evidence="2" key="1">
    <citation type="journal article" date="2021" name="Front. Plant Sci.">
        <title>Chromosome-Scale Genome Assembly for Chinese Sour Jujube and Insights Into Its Genome Evolution and Domestication Signature.</title>
        <authorList>
            <person name="Shen L.-Y."/>
            <person name="Luo H."/>
            <person name="Wang X.-L."/>
            <person name="Wang X.-M."/>
            <person name="Qiu X.-J."/>
            <person name="Liu H."/>
            <person name="Zhou S.-S."/>
            <person name="Jia K.-H."/>
            <person name="Nie S."/>
            <person name="Bao Y.-T."/>
            <person name="Zhang R.-G."/>
            <person name="Yun Q.-Z."/>
            <person name="Chai Y.-H."/>
            <person name="Lu J.-Y."/>
            <person name="Li Y."/>
            <person name="Zhao S.-W."/>
            <person name="Mao J.-F."/>
            <person name="Jia S.-G."/>
            <person name="Mao Y.-M."/>
        </authorList>
    </citation>
    <scope>NUCLEOTIDE SEQUENCE</scope>
    <source>
        <strain evidence="2">AT0</strain>
        <tissue evidence="2">Leaf</tissue>
    </source>
</reference>
<organism evidence="2 3">
    <name type="scientific">Ziziphus jujuba var. spinosa</name>
    <dbReference type="NCBI Taxonomy" id="714518"/>
    <lineage>
        <taxon>Eukaryota</taxon>
        <taxon>Viridiplantae</taxon>
        <taxon>Streptophyta</taxon>
        <taxon>Embryophyta</taxon>
        <taxon>Tracheophyta</taxon>
        <taxon>Spermatophyta</taxon>
        <taxon>Magnoliopsida</taxon>
        <taxon>eudicotyledons</taxon>
        <taxon>Gunneridae</taxon>
        <taxon>Pentapetalae</taxon>
        <taxon>rosids</taxon>
        <taxon>fabids</taxon>
        <taxon>Rosales</taxon>
        <taxon>Rhamnaceae</taxon>
        <taxon>Paliureae</taxon>
        <taxon>Ziziphus</taxon>
    </lineage>
</organism>
<dbReference type="Proteomes" id="UP000813462">
    <property type="component" value="Unassembled WGS sequence"/>
</dbReference>
<protein>
    <submittedName>
        <fullName evidence="2">Uncharacterized protein</fullName>
    </submittedName>
</protein>
<feature type="region of interest" description="Disordered" evidence="1">
    <location>
        <begin position="1"/>
        <end position="36"/>
    </location>
</feature>
<accession>A0A978VS05</accession>
<evidence type="ECO:0000256" key="1">
    <source>
        <dbReference type="SAM" id="MobiDB-lite"/>
    </source>
</evidence>
<name>A0A978VS05_ZIZJJ</name>